<organism evidence="2 3">
    <name type="scientific">Pagothenia borchgrevinki</name>
    <name type="common">Bald rockcod</name>
    <name type="synonym">Trematomus borchgrevinki</name>
    <dbReference type="NCBI Taxonomy" id="8213"/>
    <lineage>
        <taxon>Eukaryota</taxon>
        <taxon>Metazoa</taxon>
        <taxon>Chordata</taxon>
        <taxon>Craniata</taxon>
        <taxon>Vertebrata</taxon>
        <taxon>Euteleostomi</taxon>
        <taxon>Actinopterygii</taxon>
        <taxon>Neopterygii</taxon>
        <taxon>Teleostei</taxon>
        <taxon>Neoteleostei</taxon>
        <taxon>Acanthomorphata</taxon>
        <taxon>Eupercaria</taxon>
        <taxon>Perciformes</taxon>
        <taxon>Notothenioidei</taxon>
        <taxon>Nototheniidae</taxon>
        <taxon>Pagothenia</taxon>
    </lineage>
</organism>
<evidence type="ECO:0000313" key="3">
    <source>
        <dbReference type="Proteomes" id="UP001619887"/>
    </source>
</evidence>
<evidence type="ECO:0000256" key="1">
    <source>
        <dbReference type="SAM" id="MobiDB-lite"/>
    </source>
</evidence>
<comment type="caution">
    <text evidence="2">The sequence shown here is derived from an EMBL/GenBank/DDBJ whole genome shotgun (WGS) entry which is preliminary data.</text>
</comment>
<dbReference type="AlphaFoldDB" id="A0ABD2GP44"/>
<gene>
    <name evidence="2" type="ORF">OYC64_018598</name>
</gene>
<dbReference type="Proteomes" id="UP001619887">
    <property type="component" value="Unassembled WGS sequence"/>
</dbReference>
<evidence type="ECO:0000313" key="2">
    <source>
        <dbReference type="EMBL" id="KAL3055927.1"/>
    </source>
</evidence>
<proteinExistence type="predicted"/>
<reference evidence="2 3" key="1">
    <citation type="journal article" date="2022" name="G3 (Bethesda)">
        <title>Evaluating Illumina-, Nanopore-, and PacBio-based genome assembly strategies with the bald notothen, Trematomus borchgrevinki.</title>
        <authorList>
            <person name="Rayamajhi N."/>
            <person name="Cheng C.C."/>
            <person name="Catchen J.M."/>
        </authorList>
    </citation>
    <scope>NUCLEOTIDE SEQUENCE [LARGE SCALE GENOMIC DNA]</scope>
    <source>
        <strain evidence="2">AGRC-2024</strain>
    </source>
</reference>
<protein>
    <submittedName>
        <fullName evidence="2">Uncharacterized protein</fullName>
    </submittedName>
</protein>
<sequence length="95" mass="10341">MRASCSWNEEVEMMNETAAKNIESAVEIGKEGSKEQEKEKTKTAVDEKVVKEASGKGLKTKEVAGPANHGTAVMEAAGANERSRGRKQQSYILKE</sequence>
<accession>A0ABD2GP44</accession>
<name>A0ABD2GP44_PAGBO</name>
<keyword evidence="3" id="KW-1185">Reference proteome</keyword>
<feature type="region of interest" description="Disordered" evidence="1">
    <location>
        <begin position="53"/>
        <end position="95"/>
    </location>
</feature>
<feature type="compositionally biased region" description="Basic and acidic residues" evidence="1">
    <location>
        <begin position="53"/>
        <end position="62"/>
    </location>
</feature>
<dbReference type="EMBL" id="JBIYXZ010002076">
    <property type="protein sequence ID" value="KAL3055927.1"/>
    <property type="molecule type" value="Genomic_DNA"/>
</dbReference>
<reference evidence="2 3" key="2">
    <citation type="journal article" date="2024" name="G3 (Bethesda)">
        <title>The genome of the cryopelagic Antarctic bald notothen, Trematomus borchgrevinki.</title>
        <authorList>
            <person name="Rayamajhi N."/>
            <person name="Rivera-Colon A.G."/>
            <person name="Minhas B.F."/>
            <person name="Cheng C.C."/>
            <person name="Catchen J.M."/>
        </authorList>
    </citation>
    <scope>NUCLEOTIDE SEQUENCE [LARGE SCALE GENOMIC DNA]</scope>
    <source>
        <strain evidence="2">AGRC-2024</strain>
    </source>
</reference>